<sequence>MNASNDQYERTPIRYRDAQPHIATRWNPNYGILESQHFVEPNITRHFLHEEDVRIHAEYSSIPSSTHYGLHPNIMMNASNDQYERTPIRYRDAQPHIATSWNPNYGILESQHFVEPNITKHFLHEDQRNKLGSGIQMNFETSDATEPDLELRLSL</sequence>
<reference evidence="1" key="1">
    <citation type="submission" date="2019-12" db="EMBL/GenBank/DDBJ databases">
        <title>Genome sequencing and annotation of Brassica cretica.</title>
        <authorList>
            <person name="Studholme D.J."/>
            <person name="Sarris P."/>
        </authorList>
    </citation>
    <scope>NUCLEOTIDE SEQUENCE</scope>
    <source>
        <strain evidence="1">PFS-109/04</strain>
        <tissue evidence="1">Leaf</tissue>
    </source>
</reference>
<gene>
    <name evidence="1" type="ORF">F2Q69_00033289</name>
</gene>
<evidence type="ECO:0000313" key="2">
    <source>
        <dbReference type="Proteomes" id="UP000712600"/>
    </source>
</evidence>
<proteinExistence type="predicted"/>
<comment type="caution">
    <text evidence="1">The sequence shown here is derived from an EMBL/GenBank/DDBJ whole genome shotgun (WGS) entry which is preliminary data.</text>
</comment>
<name>A0A8S9STU6_BRACR</name>
<organism evidence="1 2">
    <name type="scientific">Brassica cretica</name>
    <name type="common">Mustard</name>
    <dbReference type="NCBI Taxonomy" id="69181"/>
    <lineage>
        <taxon>Eukaryota</taxon>
        <taxon>Viridiplantae</taxon>
        <taxon>Streptophyta</taxon>
        <taxon>Embryophyta</taxon>
        <taxon>Tracheophyta</taxon>
        <taxon>Spermatophyta</taxon>
        <taxon>Magnoliopsida</taxon>
        <taxon>eudicotyledons</taxon>
        <taxon>Gunneridae</taxon>
        <taxon>Pentapetalae</taxon>
        <taxon>rosids</taxon>
        <taxon>malvids</taxon>
        <taxon>Brassicales</taxon>
        <taxon>Brassicaceae</taxon>
        <taxon>Brassiceae</taxon>
        <taxon>Brassica</taxon>
    </lineage>
</organism>
<dbReference type="Proteomes" id="UP000712600">
    <property type="component" value="Unassembled WGS sequence"/>
</dbReference>
<evidence type="ECO:0000313" key="1">
    <source>
        <dbReference type="EMBL" id="KAF3604328.1"/>
    </source>
</evidence>
<accession>A0A8S9STU6</accession>
<protein>
    <submittedName>
        <fullName evidence="1">Uncharacterized protein</fullName>
    </submittedName>
</protein>
<dbReference type="AlphaFoldDB" id="A0A8S9STU6"/>
<dbReference type="EMBL" id="QGKX02000004">
    <property type="protein sequence ID" value="KAF3604328.1"/>
    <property type="molecule type" value="Genomic_DNA"/>
</dbReference>